<dbReference type="OrthoDB" id="6412627at2759"/>
<organism evidence="4 5">
    <name type="scientific">Loa loa</name>
    <name type="common">Eye worm</name>
    <name type="synonym">Filaria loa</name>
    <dbReference type="NCBI Taxonomy" id="7209"/>
    <lineage>
        <taxon>Eukaryota</taxon>
        <taxon>Metazoa</taxon>
        <taxon>Ecdysozoa</taxon>
        <taxon>Nematoda</taxon>
        <taxon>Chromadorea</taxon>
        <taxon>Rhabditida</taxon>
        <taxon>Spirurina</taxon>
        <taxon>Spiruromorpha</taxon>
        <taxon>Filarioidea</taxon>
        <taxon>Onchocercidae</taxon>
        <taxon>Loa</taxon>
    </lineage>
</organism>
<gene>
    <name evidence="3 5" type="ORF">LOAG_09661</name>
</gene>
<evidence type="ECO:0000313" key="5">
    <source>
        <dbReference type="WBParaSite" id="EN70_10300"/>
    </source>
</evidence>
<dbReference type="PANTHER" id="PTHR12277">
    <property type="entry name" value="ALPHA/BETA HYDROLASE DOMAIN-CONTAINING PROTEIN"/>
    <property type="match status" value="1"/>
</dbReference>
<dbReference type="InterPro" id="IPR054518">
    <property type="entry name" value="ABHD16_N"/>
</dbReference>
<dbReference type="InterPro" id="IPR000073">
    <property type="entry name" value="AB_hydrolase_1"/>
</dbReference>
<dbReference type="GO" id="GO:0052651">
    <property type="term" value="P:monoacylglycerol catabolic process"/>
    <property type="evidence" value="ECO:0007669"/>
    <property type="project" value="TreeGrafter"/>
</dbReference>
<dbReference type="FunCoup" id="A0A1I7V654">
    <property type="interactions" value="1652"/>
</dbReference>
<proteinExistence type="predicted"/>
<dbReference type="CTD" id="9947102"/>
<dbReference type="WBParaSite" id="EN70_10300">
    <property type="protein sequence ID" value="EN70_10300"/>
    <property type="gene ID" value="EN70_10300"/>
</dbReference>
<dbReference type="eggNOG" id="KOG1553">
    <property type="taxonomic scope" value="Eukaryota"/>
</dbReference>
<sequence length="500" mass="56677">MTPAEMLLSLIRGPKVYAYIRRHDTMFPSNSLEYVSETMLTVMNGCRTVCSVVSPFLLLIAYNRSLLNGTNLMMLAKFTVTYYVIAISMRTAGRIFNPEYRRFADTLFEAHLHDQNARALLLGYDYELFAAPIDFRAYRESRKYFETPRKFKSTGNIFYTTLRDCLSYNIAYTFARVLVYPGSAALLNKLIQSFLIENRRKLVMERGAMRGVLMTREDNRVDTMFVDRREQGGNGDILVITCEGNAGFYETGIMLMPLMLNYSVLGWNQPGFGESSGMPTPKQTAASIDAVIQYAIHKLGFVEDQIVLYAWSIGGFPATWAAANYQNIKALILDATFDDLLPLAAAKMPRSWAPLVEFIVRTYFDMPVALQLASYHGPVTLIRRTQDEMIITAEGTDEERLATNRANNLLKSLLRSRHRNLINDDDAEKAVDVWLAATPLERILMAKDCPTTLTMDNVENLTKQNRDTLIYCLCSKYLVDFDSSHNTPLDSSLFTIPTSL</sequence>
<keyword evidence="4" id="KW-1185">Reference proteome</keyword>
<accession>A0A1S0TS07</accession>
<evidence type="ECO:0000259" key="2">
    <source>
        <dbReference type="Pfam" id="PF22990"/>
    </source>
</evidence>
<feature type="domain" description="Phosphatidylserine Lipase ABHD16 N-terminal" evidence="2">
    <location>
        <begin position="6"/>
        <end position="127"/>
    </location>
</feature>
<dbReference type="Pfam" id="PF22990">
    <property type="entry name" value="ABHD16_N"/>
    <property type="match status" value="1"/>
</dbReference>
<accession>A0A1I7V654</accession>
<dbReference type="InParanoid" id="A0A1I7V654"/>
<evidence type="ECO:0000313" key="4">
    <source>
        <dbReference type="Proteomes" id="UP000095285"/>
    </source>
</evidence>
<dbReference type="GO" id="GO:0047372">
    <property type="term" value="F:monoacylglycerol lipase activity"/>
    <property type="evidence" value="ECO:0007669"/>
    <property type="project" value="TreeGrafter"/>
</dbReference>
<dbReference type="RefSeq" id="XP_003145236.1">
    <property type="nucleotide sequence ID" value="XM_003145188.1"/>
</dbReference>
<dbReference type="Pfam" id="PF00561">
    <property type="entry name" value="Abhydrolase_1"/>
    <property type="match status" value="1"/>
</dbReference>
<reference evidence="3 4" key="1">
    <citation type="submission" date="2012-04" db="EMBL/GenBank/DDBJ databases">
        <title>The Genome Sequence of Loa loa.</title>
        <authorList>
            <consortium name="The Broad Institute Genome Sequencing Platform"/>
            <consortium name="Broad Institute Genome Sequencing Center for Infectious Disease"/>
            <person name="Nutman T.B."/>
            <person name="Fink D.L."/>
            <person name="Russ C."/>
            <person name="Young S."/>
            <person name="Zeng Q."/>
            <person name="Gargeya S."/>
            <person name="Alvarado L."/>
            <person name="Berlin A."/>
            <person name="Chapman S.B."/>
            <person name="Chen Z."/>
            <person name="Freedman E."/>
            <person name="Gellesch M."/>
            <person name="Goldberg J."/>
            <person name="Griggs A."/>
            <person name="Gujja S."/>
            <person name="Heilman E.R."/>
            <person name="Heiman D."/>
            <person name="Howarth C."/>
            <person name="Mehta T."/>
            <person name="Neiman D."/>
            <person name="Pearson M."/>
            <person name="Roberts A."/>
            <person name="Saif S."/>
            <person name="Shea T."/>
            <person name="Shenoy N."/>
            <person name="Sisk P."/>
            <person name="Stolte C."/>
            <person name="Sykes S."/>
            <person name="White J."/>
            <person name="Yandava C."/>
            <person name="Haas B."/>
            <person name="Henn M.R."/>
            <person name="Nusbaum C."/>
            <person name="Birren B."/>
        </authorList>
    </citation>
    <scope>NUCLEOTIDE SEQUENCE [LARGE SCALE GENOMIC DNA]</scope>
</reference>
<dbReference type="Gene3D" id="3.40.50.1820">
    <property type="entry name" value="alpha/beta hydrolase"/>
    <property type="match status" value="1"/>
</dbReference>
<dbReference type="SUPFAM" id="SSF53474">
    <property type="entry name" value="alpha/beta-Hydrolases"/>
    <property type="match status" value="1"/>
</dbReference>
<feature type="domain" description="AB hydrolase-1" evidence="1">
    <location>
        <begin position="239"/>
        <end position="357"/>
    </location>
</feature>
<dbReference type="GO" id="GO:0004620">
    <property type="term" value="F:phospholipase activity"/>
    <property type="evidence" value="ECO:0007669"/>
    <property type="project" value="TreeGrafter"/>
</dbReference>
<reference evidence="5" key="2">
    <citation type="submission" date="2016-11" db="UniProtKB">
        <authorList>
            <consortium name="WormBaseParasite"/>
        </authorList>
    </citation>
    <scope>IDENTIFICATION</scope>
</reference>
<dbReference type="STRING" id="7209.A0A1I7V654"/>
<dbReference type="PANTHER" id="PTHR12277:SF72">
    <property type="entry name" value="BAT5L PROTEIN"/>
    <property type="match status" value="1"/>
</dbReference>
<dbReference type="InterPro" id="IPR029058">
    <property type="entry name" value="AB_hydrolase_fold"/>
</dbReference>
<dbReference type="GO" id="GO:0006660">
    <property type="term" value="P:phosphatidylserine catabolic process"/>
    <property type="evidence" value="ECO:0007669"/>
    <property type="project" value="TreeGrafter"/>
</dbReference>
<evidence type="ECO:0000259" key="1">
    <source>
        <dbReference type="Pfam" id="PF00561"/>
    </source>
</evidence>
<name>A0A1I7V654_LOALO</name>
<dbReference type="KEGG" id="loa:LOAG_09661"/>
<dbReference type="GeneID" id="9947102"/>
<protein>
    <submittedName>
        <fullName evidence="5">AB hydrolase-1 domain-containing protein</fullName>
    </submittedName>
</protein>
<dbReference type="GO" id="GO:0012505">
    <property type="term" value="C:endomembrane system"/>
    <property type="evidence" value="ECO:0007669"/>
    <property type="project" value="TreeGrafter"/>
</dbReference>
<dbReference type="AlphaFoldDB" id="A0A1I7V654"/>
<dbReference type="OMA" id="THCTQLP"/>
<evidence type="ECO:0000313" key="3">
    <source>
        <dbReference type="EMBL" id="EFO18833.1"/>
    </source>
</evidence>
<dbReference type="EMBL" id="JH712517">
    <property type="protein sequence ID" value="EFO18833.1"/>
    <property type="molecule type" value="Genomic_DNA"/>
</dbReference>
<dbReference type="Proteomes" id="UP000095285">
    <property type="component" value="Unassembled WGS sequence"/>
</dbReference>